<comment type="caution">
    <text evidence="2">The sequence shown here is derived from an EMBL/GenBank/DDBJ whole genome shotgun (WGS) entry which is preliminary data.</text>
</comment>
<keyword evidence="3" id="KW-1185">Reference proteome</keyword>
<dbReference type="Proteomes" id="UP000050517">
    <property type="component" value="Unassembled WGS sequence"/>
</dbReference>
<accession>A0A0N8VZJ3</accession>
<evidence type="ECO:0000313" key="3">
    <source>
        <dbReference type="Proteomes" id="UP000050517"/>
    </source>
</evidence>
<feature type="region of interest" description="Disordered" evidence="1">
    <location>
        <begin position="82"/>
        <end position="126"/>
    </location>
</feature>
<evidence type="ECO:0000256" key="1">
    <source>
        <dbReference type="SAM" id="MobiDB-lite"/>
    </source>
</evidence>
<feature type="compositionally biased region" description="Low complexity" evidence="1">
    <location>
        <begin position="98"/>
        <end position="114"/>
    </location>
</feature>
<organism evidence="2 3">
    <name type="scientific">Corynebacterium oculi</name>
    <dbReference type="NCBI Taxonomy" id="1544416"/>
    <lineage>
        <taxon>Bacteria</taxon>
        <taxon>Bacillati</taxon>
        <taxon>Actinomycetota</taxon>
        <taxon>Actinomycetes</taxon>
        <taxon>Mycobacteriales</taxon>
        <taxon>Corynebacteriaceae</taxon>
        <taxon>Corynebacterium</taxon>
    </lineage>
</organism>
<dbReference type="PATRIC" id="fig|1544416.3.peg.853"/>
<dbReference type="AlphaFoldDB" id="A0A0N8VZJ3"/>
<evidence type="ECO:0000313" key="2">
    <source>
        <dbReference type="EMBL" id="KQB84058.1"/>
    </source>
</evidence>
<protein>
    <submittedName>
        <fullName evidence="2">Uncharacterized protein</fullName>
    </submittedName>
</protein>
<dbReference type="EMBL" id="LKST01000002">
    <property type="protein sequence ID" value="KQB84058.1"/>
    <property type="molecule type" value="Genomic_DNA"/>
</dbReference>
<reference evidence="2 3" key="1">
    <citation type="submission" date="2015-10" db="EMBL/GenBank/DDBJ databases">
        <title>Corynebacteirum lowii and Corynebacterium oculi species nova, derived from human clinical disease and and emended description of Corynebacterium mastiditis.</title>
        <authorList>
            <person name="Bernard K."/>
            <person name="Pacheco A.L."/>
            <person name="Mcdougall C."/>
            <person name="Burtx T."/>
            <person name="Weibe D."/>
            <person name="Tyler S."/>
            <person name="Olson A.B."/>
            <person name="Cnockaert M."/>
            <person name="Eguchi H."/>
            <person name="Kuwahara T."/>
            <person name="Nakayama-Imaohji H."/>
            <person name="Boudewijins M."/>
            <person name="Van Hoecke F."/>
            <person name="Bernier A.-M."/>
            <person name="Vandamme P."/>
        </authorList>
    </citation>
    <scope>NUCLEOTIDE SEQUENCE [LARGE SCALE GENOMIC DNA]</scope>
    <source>
        <strain evidence="2 3">NML 130210</strain>
    </source>
</reference>
<proteinExistence type="predicted"/>
<sequence>MVTAEGGREDGWQVAQLREEPGLLTQTRRLDQIPDTVRDALTFFPELASSPETATILVEVTDENEQKAAAVREKLLLPPACEKKPPKQCVTPSTNSPTTAFHSSTSALSSGSPTSERKNLSPRSPDTNNTPQIFWGVLCFDLWLRYRLKKHWYGHSTCLGVRLHIPSFAQGSSNSSSPRRRVVSYPAARSAARWCETPRILPISRIEYPSPLSAAATLRFARTASRVASSALL</sequence>
<name>A0A0N8VZJ3_9CORY</name>
<gene>
    <name evidence="2" type="ORF">Cocul_00854</name>
</gene>